<dbReference type="InterPro" id="IPR026172">
    <property type="entry name" value="GSAP_fam"/>
</dbReference>
<gene>
    <name evidence="3" type="ORF">DLAC_02795</name>
</gene>
<evidence type="ECO:0000259" key="2">
    <source>
        <dbReference type="Pfam" id="PF14959"/>
    </source>
</evidence>
<dbReference type="EMBL" id="LODT01000013">
    <property type="protein sequence ID" value="KYR00752.1"/>
    <property type="molecule type" value="Genomic_DNA"/>
</dbReference>
<keyword evidence="4" id="KW-1185">Reference proteome</keyword>
<dbReference type="PANTHER" id="PTHR13630">
    <property type="entry name" value="GAMMA-SECRETASE-ACTIVATING PROTEIN"/>
    <property type="match status" value="1"/>
</dbReference>
<evidence type="ECO:0000313" key="3">
    <source>
        <dbReference type="EMBL" id="KYR00752.1"/>
    </source>
</evidence>
<dbReference type="PANTHER" id="PTHR13630:SF1">
    <property type="entry name" value="GAMMA-SECRETASE-ACTIVATING PROTEIN"/>
    <property type="match status" value="1"/>
</dbReference>
<evidence type="ECO:0000256" key="1">
    <source>
        <dbReference type="SAM" id="MobiDB-lite"/>
    </source>
</evidence>
<dbReference type="GO" id="GO:0005802">
    <property type="term" value="C:trans-Golgi network"/>
    <property type="evidence" value="ECO:0007669"/>
    <property type="project" value="TreeGrafter"/>
</dbReference>
<evidence type="ECO:0000313" key="4">
    <source>
        <dbReference type="Proteomes" id="UP000076078"/>
    </source>
</evidence>
<feature type="compositionally biased region" description="Low complexity" evidence="1">
    <location>
        <begin position="128"/>
        <end position="169"/>
    </location>
</feature>
<feature type="domain" description="Gamma-secretase-activating protein C-terminal" evidence="2">
    <location>
        <begin position="908"/>
        <end position="1006"/>
    </location>
</feature>
<dbReference type="STRING" id="361077.A0A152A3A9"/>
<dbReference type="OrthoDB" id="19866at2759"/>
<proteinExistence type="predicted"/>
<dbReference type="Pfam" id="PF14959">
    <property type="entry name" value="GSAP-16"/>
    <property type="match status" value="1"/>
</dbReference>
<sequence length="1217" mass="137455">MFKFRKVFSLEHDLLPRIPQDQLATEYKSPPIQSSTLPVDFVQHNYASSLHTSGALSNMTVSPTMTSSSLITNSISPTMNSSNSIINNNNNNATSTPPKILTFNDIKQYKLGSSYGSVIRISNSSSNIITSPNMKSMTNNSNNNSNINSSASSVNLQTSNNNSSNNSINELDDSNSTGTCETSEDFADVSEEQFLNQFLQQQNYCGPINMRIIGREKNGILLVARTSKVDGSLQTFIDSYDLNSKQFQNLLNYHGVITSASLSTDHNQSFLVFTVKLPEKFLDGKTAKEVYSSFIFELSKKTSPFVELEKNITHPMTYQFIPGMHDKSSATLLMFQNEECYTVKIPLKSEVELNKKPNNTIATNKNLIFKKCYWYQFDYNHQILYCLQMRQKSIVNYSSSGSNSSNTESILRLFSLQNGKFQQMDDNVSLNLQVDVNKVSRNVPFPLGASKFQSAYYESTEIHQNIHIVKLPAKGFCLCHQEETTKTQIKISIYMLHLKQKIRYSIPLNEMDEDIQSNFSNIRVLFDCFGSLLQVYIPGYFFQFIDCAAIDHEPCFGITLHRKDLSNLHEHVAHDSSGLISMRPNPYPKRISQHVIPFYFQHRSSVNASISPPISSSTSSTNLGSLTGSSSHLNNLLSNITTSSSLDQIPKDGEITQYLFDYYHGILYQYQFERKSITSLFEPGMEPGVEILSMHLAISHIGDGEIGKTTIGHAVKNNLITTELFKEYILSNTYRIFKMYQLDPIYLQSIPITISENLETTSPLKILKDLEISSITAGLYPKKESDFKKRFKSFEAKKSEIQSKEGPTFAGFIKNLIGIDDSPVDLPNLRKSFGPTDLQTLNLVKLLTRLNIDNQLLSNSVYEEDPFRDLSTYVTSVYEVWSQISQKESKDKLIDYAVIFRTVQILVVNSLYREIKLCYGGSNPDLNTIRDMKHPNRLIYFQALEKLYAAIEELYCPFPKDFYSQFASLGFYCLNRHLFLQFLQKGIFVVTKSFVNLLNKEFPDRSRLSKDDRNFINQIILQLKDTDQVIDELQTDTLNVNIIHEHIISIATQNINQKPIDLLVLDPNYINSHFIPLDTLLDFLKYLANQPTISPSNSGNNISTVQPSQPPSGSSSTNSSTNNTPTISSTSVGSSPSFFTPPNAGQSKYFTPPTSPIRLSSNNLSQLAQLSQSTSSLSLSQSQLPNIDYIKRAYTFADEHRHIVLNNIFSKQTNAHQ</sequence>
<name>A0A152A3A9_TIELA</name>
<comment type="caution">
    <text evidence="3">The sequence shown here is derived from an EMBL/GenBank/DDBJ whole genome shotgun (WGS) entry which is preliminary data.</text>
</comment>
<dbReference type="Proteomes" id="UP000076078">
    <property type="component" value="Unassembled WGS sequence"/>
</dbReference>
<dbReference type="InParanoid" id="A0A152A3A9"/>
<dbReference type="FunCoup" id="A0A152A3A9">
    <property type="interactions" value="29"/>
</dbReference>
<protein>
    <recommendedName>
        <fullName evidence="2">Gamma-secretase-activating protein C-terminal domain-containing protein</fullName>
    </recommendedName>
</protein>
<dbReference type="InterPro" id="IPR028010">
    <property type="entry name" value="GSAP_C_dom"/>
</dbReference>
<reference evidence="3 4" key="1">
    <citation type="submission" date="2015-12" db="EMBL/GenBank/DDBJ databases">
        <title>Dictyostelia acquired genes for synthesis and detection of signals that induce cell-type specialization by lateral gene transfer from prokaryotes.</title>
        <authorList>
            <person name="Gloeckner G."/>
            <person name="Schaap P."/>
        </authorList>
    </citation>
    <scope>NUCLEOTIDE SEQUENCE [LARGE SCALE GENOMIC DNA]</scope>
    <source>
        <strain evidence="3 4">TK</strain>
    </source>
</reference>
<dbReference type="AlphaFoldDB" id="A0A152A3A9"/>
<organism evidence="3 4">
    <name type="scientific">Tieghemostelium lacteum</name>
    <name type="common">Slime mold</name>
    <name type="synonym">Dictyostelium lacteum</name>
    <dbReference type="NCBI Taxonomy" id="361077"/>
    <lineage>
        <taxon>Eukaryota</taxon>
        <taxon>Amoebozoa</taxon>
        <taxon>Evosea</taxon>
        <taxon>Eumycetozoa</taxon>
        <taxon>Dictyostelia</taxon>
        <taxon>Dictyosteliales</taxon>
        <taxon>Raperosteliaceae</taxon>
        <taxon>Tieghemostelium</taxon>
    </lineage>
</organism>
<feature type="region of interest" description="Disordered" evidence="1">
    <location>
        <begin position="128"/>
        <end position="183"/>
    </location>
</feature>
<accession>A0A152A3A9</accession>
<feature type="compositionally biased region" description="Low complexity" evidence="1">
    <location>
        <begin position="1103"/>
        <end position="1138"/>
    </location>
</feature>
<dbReference type="OMA" id="FQFIDCA"/>
<feature type="region of interest" description="Disordered" evidence="1">
    <location>
        <begin position="1095"/>
        <end position="1138"/>
    </location>
</feature>
<dbReference type="GO" id="GO:1902004">
    <property type="term" value="P:positive regulation of amyloid-beta formation"/>
    <property type="evidence" value="ECO:0007669"/>
    <property type="project" value="TreeGrafter"/>
</dbReference>